<reference evidence="3 4" key="1">
    <citation type="submission" date="2021-03" db="EMBL/GenBank/DDBJ databases">
        <title>Genomic Encyclopedia of Type Strains, Phase IV (KMG-IV): sequencing the most valuable type-strain genomes for metagenomic binning, comparative biology and taxonomic classification.</title>
        <authorList>
            <person name="Goeker M."/>
        </authorList>
    </citation>
    <scope>NUCLEOTIDE SEQUENCE [LARGE SCALE GENOMIC DNA]</scope>
    <source>
        <strain evidence="3 4">DSM 26048</strain>
    </source>
</reference>
<dbReference type="Proteomes" id="UP001519287">
    <property type="component" value="Unassembled WGS sequence"/>
</dbReference>
<proteinExistence type="predicted"/>
<evidence type="ECO:0000256" key="2">
    <source>
        <dbReference type="SAM" id="Phobius"/>
    </source>
</evidence>
<evidence type="ECO:0000256" key="1">
    <source>
        <dbReference type="SAM" id="Coils"/>
    </source>
</evidence>
<keyword evidence="2" id="KW-0812">Transmembrane</keyword>
<feature type="transmembrane region" description="Helical" evidence="2">
    <location>
        <begin position="108"/>
        <end position="125"/>
    </location>
</feature>
<evidence type="ECO:0000313" key="3">
    <source>
        <dbReference type="EMBL" id="MBP1990193.1"/>
    </source>
</evidence>
<sequence>MTELVSGEVLGRLENVEKQIAALSGEMLLLNTETLKHEQQLKILEESRYRHQEEMSRLSANQEVMKSSVAQILSRFDSFESKVFDLLRQMQTDSASERTNSQKEWMTFVKYVLGGTIIAVVYQLFSKGG</sequence>
<name>A0ABS4IRN0_9BACL</name>
<protein>
    <submittedName>
        <fullName evidence="3">Chromosome segregation ATPase</fullName>
    </submittedName>
</protein>
<feature type="coiled-coil region" evidence="1">
    <location>
        <begin position="13"/>
        <end position="61"/>
    </location>
</feature>
<organism evidence="3 4">
    <name type="scientific">Paenibacillus eucommiae</name>
    <dbReference type="NCBI Taxonomy" id="1355755"/>
    <lineage>
        <taxon>Bacteria</taxon>
        <taxon>Bacillati</taxon>
        <taxon>Bacillota</taxon>
        <taxon>Bacilli</taxon>
        <taxon>Bacillales</taxon>
        <taxon>Paenibacillaceae</taxon>
        <taxon>Paenibacillus</taxon>
    </lineage>
</organism>
<comment type="caution">
    <text evidence="3">The sequence shown here is derived from an EMBL/GenBank/DDBJ whole genome shotgun (WGS) entry which is preliminary data.</text>
</comment>
<dbReference type="RefSeq" id="WP_209970984.1">
    <property type="nucleotide sequence ID" value="NZ_JAGGLB010000004.1"/>
</dbReference>
<accession>A0ABS4IRN0</accession>
<keyword evidence="2" id="KW-1133">Transmembrane helix</keyword>
<keyword evidence="1" id="KW-0175">Coiled coil</keyword>
<keyword evidence="4" id="KW-1185">Reference proteome</keyword>
<dbReference type="EMBL" id="JAGGLB010000004">
    <property type="protein sequence ID" value="MBP1990193.1"/>
    <property type="molecule type" value="Genomic_DNA"/>
</dbReference>
<keyword evidence="2" id="KW-0472">Membrane</keyword>
<gene>
    <name evidence="3" type="ORF">J2Z66_001791</name>
</gene>
<evidence type="ECO:0000313" key="4">
    <source>
        <dbReference type="Proteomes" id="UP001519287"/>
    </source>
</evidence>